<keyword evidence="5" id="KW-1185">Reference proteome</keyword>
<comment type="caution">
    <text evidence="4">The sequence shown here is derived from an EMBL/GenBank/DDBJ whole genome shotgun (WGS) entry which is preliminary data.</text>
</comment>
<dbReference type="EMBL" id="BAAABU010000030">
    <property type="protein sequence ID" value="GAA0260350.1"/>
    <property type="molecule type" value="Genomic_DNA"/>
</dbReference>
<dbReference type="PROSITE" id="PS51257">
    <property type="entry name" value="PROKAR_LIPOPROTEIN"/>
    <property type="match status" value="1"/>
</dbReference>
<dbReference type="InterPro" id="IPR052336">
    <property type="entry name" value="MlaD_Phospholipid_Transporter"/>
</dbReference>
<dbReference type="Pfam" id="PF11887">
    <property type="entry name" value="Mce4_CUP1"/>
    <property type="match status" value="1"/>
</dbReference>
<organism evidence="4 5">
    <name type="scientific">Saccharothrix mutabilis subsp. mutabilis</name>
    <dbReference type="NCBI Taxonomy" id="66855"/>
    <lineage>
        <taxon>Bacteria</taxon>
        <taxon>Bacillati</taxon>
        <taxon>Actinomycetota</taxon>
        <taxon>Actinomycetes</taxon>
        <taxon>Pseudonocardiales</taxon>
        <taxon>Pseudonocardiaceae</taxon>
        <taxon>Saccharothrix</taxon>
    </lineage>
</organism>
<feature type="domain" description="Mammalian cell entry C-terminal" evidence="3">
    <location>
        <begin position="118"/>
        <end position="289"/>
    </location>
</feature>
<keyword evidence="1" id="KW-0732">Signal</keyword>
<reference evidence="5" key="1">
    <citation type="journal article" date="2019" name="Int. J. Syst. Evol. Microbiol.">
        <title>The Global Catalogue of Microorganisms (GCM) 10K type strain sequencing project: providing services to taxonomists for standard genome sequencing and annotation.</title>
        <authorList>
            <consortium name="The Broad Institute Genomics Platform"/>
            <consortium name="The Broad Institute Genome Sequencing Center for Infectious Disease"/>
            <person name="Wu L."/>
            <person name="Ma J."/>
        </authorList>
    </citation>
    <scope>NUCLEOTIDE SEQUENCE [LARGE SCALE GENOMIC DNA]</scope>
    <source>
        <strain evidence="5">JCM 3380</strain>
    </source>
</reference>
<evidence type="ECO:0000313" key="5">
    <source>
        <dbReference type="Proteomes" id="UP001500416"/>
    </source>
</evidence>
<dbReference type="PANTHER" id="PTHR33371:SF15">
    <property type="entry name" value="LIPOPROTEIN LPRN"/>
    <property type="match status" value="1"/>
</dbReference>
<dbReference type="InterPro" id="IPR005693">
    <property type="entry name" value="Mce"/>
</dbReference>
<evidence type="ECO:0000313" key="4">
    <source>
        <dbReference type="EMBL" id="GAA0260350.1"/>
    </source>
</evidence>
<feature type="domain" description="Mce/MlaD" evidence="2">
    <location>
        <begin position="35"/>
        <end position="112"/>
    </location>
</feature>
<sequence length="330" mass="35078">MRLVAVVLVLVLTGCSAIPSAYDLPLPGGADLGDRPYRVVVEFDDVLDLVPHAGVKVDDVPVGKVERVELSDDGSMALVHLAVRGDVRLPADAVARLRQSSLLGEKFVELDGPEDASAAPLVDGAVIPLARTNRNPEVEEVFGALSMLLNGGGIGQIQDISRELSAALEGNETAVKSLLSTMDTFVGALDEHKGEITRAIEGMDRFAKSLEAKKSEIGEVLDGLEPGLRVLNEQRGQLVTMLNTLHELSGVAVDTVNRSREDLVADLRALEPTLRRLAEAGQALPQSLELLLTFPFTDAVLDGIKGDYLNTYLTLNTGTSNTGTPNSGGR</sequence>
<feature type="chain" id="PRO_5045706502" evidence="1">
    <location>
        <begin position="22"/>
        <end position="330"/>
    </location>
</feature>
<evidence type="ECO:0000259" key="2">
    <source>
        <dbReference type="Pfam" id="PF02470"/>
    </source>
</evidence>
<dbReference type="NCBIfam" id="TIGR00996">
    <property type="entry name" value="Mtu_fam_mce"/>
    <property type="match status" value="1"/>
</dbReference>
<accession>A0ABP3EDP1</accession>
<evidence type="ECO:0000256" key="1">
    <source>
        <dbReference type="SAM" id="SignalP"/>
    </source>
</evidence>
<name>A0ABP3EDP1_9PSEU</name>
<dbReference type="Proteomes" id="UP001500416">
    <property type="component" value="Unassembled WGS sequence"/>
</dbReference>
<gene>
    <name evidence="4" type="ORF">GCM10010492_71670</name>
</gene>
<protein>
    <submittedName>
        <fullName evidence="4">MCE family protein</fullName>
    </submittedName>
</protein>
<dbReference type="InterPro" id="IPR003399">
    <property type="entry name" value="Mce/MlaD"/>
</dbReference>
<proteinExistence type="predicted"/>
<feature type="signal peptide" evidence="1">
    <location>
        <begin position="1"/>
        <end position="21"/>
    </location>
</feature>
<dbReference type="Pfam" id="PF02470">
    <property type="entry name" value="MlaD"/>
    <property type="match status" value="1"/>
</dbReference>
<dbReference type="InterPro" id="IPR024516">
    <property type="entry name" value="Mce_C"/>
</dbReference>
<evidence type="ECO:0000259" key="3">
    <source>
        <dbReference type="Pfam" id="PF11887"/>
    </source>
</evidence>
<dbReference type="PANTHER" id="PTHR33371">
    <property type="entry name" value="INTERMEMBRANE PHOSPHOLIPID TRANSPORT SYSTEM BINDING PROTEIN MLAD-RELATED"/>
    <property type="match status" value="1"/>
</dbReference>
<dbReference type="RefSeq" id="WP_343939453.1">
    <property type="nucleotide sequence ID" value="NZ_BAAABU010000030.1"/>
</dbReference>